<dbReference type="EMBL" id="LDTF01000099">
    <property type="protein sequence ID" value="KTT95932.1"/>
    <property type="molecule type" value="Genomic_DNA"/>
</dbReference>
<protein>
    <submittedName>
        <fullName evidence="1">Uncharacterized protein</fullName>
    </submittedName>
</protein>
<dbReference type="PATRIC" id="fig|172044.3.peg.3712"/>
<gene>
    <name evidence="1" type="ORF">NS355_15795</name>
</gene>
<evidence type="ECO:0000313" key="1">
    <source>
        <dbReference type="EMBL" id="KTT95932.1"/>
    </source>
</evidence>
<reference evidence="1 2" key="1">
    <citation type="journal article" date="2016" name="Front. Microbiol.">
        <title>Genomic Resource of Rice Seed Associated Bacteria.</title>
        <authorList>
            <person name="Midha S."/>
            <person name="Bansal K."/>
            <person name="Sharma S."/>
            <person name="Kumar N."/>
            <person name="Patil P.P."/>
            <person name="Chaudhry V."/>
            <person name="Patil P.B."/>
        </authorList>
    </citation>
    <scope>NUCLEOTIDE SEQUENCE [LARGE SCALE GENOMIC DNA]</scope>
    <source>
        <strain evidence="1 2">NS355</strain>
    </source>
</reference>
<evidence type="ECO:0000313" key="2">
    <source>
        <dbReference type="Proteomes" id="UP000073923"/>
    </source>
</evidence>
<sequence>PEWIVSRSGETQLDKTAACTALGLQALRHAHADRRTRLAIVPRYGPFRRGRGFAGLLDTDAMSVLGDEGCGPGQAAVA</sequence>
<comment type="caution">
    <text evidence="1">The sequence shown here is derived from an EMBL/GenBank/DDBJ whole genome shotgun (WGS) entry which is preliminary data.</text>
</comment>
<dbReference type="AlphaFoldDB" id="A0A147IL24"/>
<dbReference type="Proteomes" id="UP000073923">
    <property type="component" value="Unassembled WGS sequence"/>
</dbReference>
<feature type="non-terminal residue" evidence="1">
    <location>
        <position position="1"/>
    </location>
</feature>
<proteinExistence type="predicted"/>
<accession>A0A147IL24</accession>
<dbReference type="RefSeq" id="WP_209445117.1">
    <property type="nucleotide sequence ID" value="NZ_LDTF01000099.1"/>
</dbReference>
<name>A0A147IL24_9SPHN</name>
<organism evidence="1 2">
    <name type="scientific">Sphingomonas yabuuchiae</name>
    <dbReference type="NCBI Taxonomy" id="172044"/>
    <lineage>
        <taxon>Bacteria</taxon>
        <taxon>Pseudomonadati</taxon>
        <taxon>Pseudomonadota</taxon>
        <taxon>Alphaproteobacteria</taxon>
        <taxon>Sphingomonadales</taxon>
        <taxon>Sphingomonadaceae</taxon>
        <taxon>Sphingomonas</taxon>
    </lineage>
</organism>